<dbReference type="KEGG" id="sur:STAUR_2984"/>
<dbReference type="RefSeq" id="WP_013375527.1">
    <property type="nucleotide sequence ID" value="NC_014623.1"/>
</dbReference>
<dbReference type="STRING" id="378806.STAUR_2984"/>
<sequence>MGTPSDIRDIAREVLGEEAAARFEQRIHRWTGPEDVVGEAGEKPYAGRQLTFQECAWRERLSLADLDKVLRGTVQVMRSPSGQTDYVMRDHHMLDAVLYHYRTAQELPTALFHADRHSDWCKDSYLEARTPQQAATWWRLLEGLKRPDTGAPVLTEQDVFFTTAAAARKEGMSGRDVGASVRVPWFLEPAQLHWNHLVEQPQAMAADWVSLDLDFFQPAPQLRVSHGLLRHARFQTLMAQARVRVFVLSPQFTNGGDRIDPWEVQGSVPSSLRLLNFLRHLPGRVRLRP</sequence>
<evidence type="ECO:0000313" key="1">
    <source>
        <dbReference type="EMBL" id="ADO70776.1"/>
    </source>
</evidence>
<organism evidence="1 2">
    <name type="scientific">Stigmatella aurantiaca (strain DW4/3-1)</name>
    <dbReference type="NCBI Taxonomy" id="378806"/>
    <lineage>
        <taxon>Bacteria</taxon>
        <taxon>Pseudomonadati</taxon>
        <taxon>Myxococcota</taxon>
        <taxon>Myxococcia</taxon>
        <taxon>Myxococcales</taxon>
        <taxon>Cystobacterineae</taxon>
        <taxon>Archangiaceae</taxon>
        <taxon>Stigmatella</taxon>
    </lineage>
</organism>
<dbReference type="Proteomes" id="UP000001351">
    <property type="component" value="Chromosome"/>
</dbReference>
<evidence type="ECO:0000313" key="2">
    <source>
        <dbReference type="Proteomes" id="UP000001351"/>
    </source>
</evidence>
<dbReference type="EMBL" id="CP002271">
    <property type="protein sequence ID" value="ADO70776.1"/>
    <property type="molecule type" value="Genomic_DNA"/>
</dbReference>
<protein>
    <submittedName>
        <fullName evidence="1">Uncharacterized protein</fullName>
    </submittedName>
</protein>
<dbReference type="HOGENOM" id="CLU_962816_0_0_7"/>
<proteinExistence type="predicted"/>
<dbReference type="AlphaFoldDB" id="E3FS53"/>
<name>E3FS53_STIAD</name>
<reference evidence="1 2" key="1">
    <citation type="journal article" date="2011" name="Mol. Biol. Evol.">
        <title>Comparative genomic analysis of fruiting body formation in Myxococcales.</title>
        <authorList>
            <person name="Huntley S."/>
            <person name="Hamann N."/>
            <person name="Wegener-Feldbrugge S."/>
            <person name="Treuner-Lange A."/>
            <person name="Kube M."/>
            <person name="Reinhardt R."/>
            <person name="Klages S."/>
            <person name="Muller R."/>
            <person name="Ronning C.M."/>
            <person name="Nierman W.C."/>
            <person name="Sogaard-Andersen L."/>
        </authorList>
    </citation>
    <scope>NUCLEOTIDE SEQUENCE [LARGE SCALE GENOMIC DNA]</scope>
    <source>
        <strain evidence="1 2">DW4/3-1</strain>
    </source>
</reference>
<gene>
    <name evidence="1" type="ordered locus">STAUR_2984</name>
</gene>
<accession>E3FS53</accession>
<keyword evidence="2" id="KW-1185">Reference proteome</keyword>